<dbReference type="Pfam" id="PF17293">
    <property type="entry name" value="Arm-DNA-bind_5"/>
    <property type="match status" value="1"/>
</dbReference>
<feature type="domain" description="Tyr recombinase" evidence="4">
    <location>
        <begin position="251"/>
        <end position="416"/>
    </location>
</feature>
<dbReference type="PANTHER" id="PTHR30349:SF41">
    <property type="entry name" value="INTEGRASE_RECOMBINASE PROTEIN MJ0367-RELATED"/>
    <property type="match status" value="1"/>
</dbReference>
<proteinExistence type="inferred from homology"/>
<dbReference type="GO" id="GO:0003677">
    <property type="term" value="F:DNA binding"/>
    <property type="evidence" value="ECO:0007669"/>
    <property type="project" value="UniProtKB-KW"/>
</dbReference>
<dbReference type="InterPro" id="IPR035386">
    <property type="entry name" value="Arm-DNA-bind_5"/>
</dbReference>
<organism evidence="5 6">
    <name type="scientific">Capnocytophaga canimorsus</name>
    <dbReference type="NCBI Taxonomy" id="28188"/>
    <lineage>
        <taxon>Bacteria</taxon>
        <taxon>Pseudomonadati</taxon>
        <taxon>Bacteroidota</taxon>
        <taxon>Flavobacteriia</taxon>
        <taxon>Flavobacteriales</taxon>
        <taxon>Flavobacteriaceae</taxon>
        <taxon>Capnocytophaga</taxon>
    </lineage>
</organism>
<dbReference type="PANTHER" id="PTHR30349">
    <property type="entry name" value="PHAGE INTEGRASE-RELATED"/>
    <property type="match status" value="1"/>
</dbReference>
<dbReference type="PROSITE" id="PS51898">
    <property type="entry name" value="TYR_RECOMBINASE"/>
    <property type="match status" value="1"/>
</dbReference>
<evidence type="ECO:0000259" key="4">
    <source>
        <dbReference type="PROSITE" id="PS51898"/>
    </source>
</evidence>
<dbReference type="InterPro" id="IPR002104">
    <property type="entry name" value="Integrase_catalytic"/>
</dbReference>
<dbReference type="InterPro" id="IPR011010">
    <property type="entry name" value="DNA_brk_join_enz"/>
</dbReference>
<dbReference type="GO" id="GO:0015074">
    <property type="term" value="P:DNA integration"/>
    <property type="evidence" value="ECO:0007669"/>
    <property type="project" value="InterPro"/>
</dbReference>
<dbReference type="CDD" id="cd01185">
    <property type="entry name" value="INTN1_C_like"/>
    <property type="match status" value="1"/>
</dbReference>
<dbReference type="Gene3D" id="1.10.150.130">
    <property type="match status" value="1"/>
</dbReference>
<dbReference type="GO" id="GO:0006310">
    <property type="term" value="P:DNA recombination"/>
    <property type="evidence" value="ECO:0007669"/>
    <property type="project" value="UniProtKB-KW"/>
</dbReference>
<evidence type="ECO:0000313" key="6">
    <source>
        <dbReference type="Proteomes" id="UP000243753"/>
    </source>
</evidence>
<name>A0AAC9Z2D2_9FLAO</name>
<protein>
    <recommendedName>
        <fullName evidence="4">Tyr recombinase domain-containing protein</fullName>
    </recommendedName>
</protein>
<dbReference type="InterPro" id="IPR025269">
    <property type="entry name" value="SAM-like_dom"/>
</dbReference>
<dbReference type="AlphaFoldDB" id="A0AAC9Z2D2"/>
<keyword evidence="3" id="KW-0233">DNA recombination</keyword>
<dbReference type="Gene3D" id="1.10.443.10">
    <property type="entry name" value="Intergrase catalytic core"/>
    <property type="match status" value="1"/>
</dbReference>
<dbReference type="SUPFAM" id="SSF56349">
    <property type="entry name" value="DNA breaking-rejoining enzymes"/>
    <property type="match status" value="1"/>
</dbReference>
<dbReference type="Pfam" id="PF13102">
    <property type="entry name" value="Phage_int_SAM_5"/>
    <property type="match status" value="1"/>
</dbReference>
<dbReference type="InterPro" id="IPR050090">
    <property type="entry name" value="Tyrosine_recombinase_XerCD"/>
</dbReference>
<evidence type="ECO:0000256" key="2">
    <source>
        <dbReference type="ARBA" id="ARBA00023125"/>
    </source>
</evidence>
<accession>A0AAC9Z2D2</accession>
<evidence type="ECO:0000256" key="1">
    <source>
        <dbReference type="ARBA" id="ARBA00008857"/>
    </source>
</evidence>
<gene>
    <name evidence="5" type="ORF">CGC54_02130</name>
</gene>
<evidence type="ECO:0000313" key="5">
    <source>
        <dbReference type="EMBL" id="ATA93222.1"/>
    </source>
</evidence>
<reference evidence="6" key="1">
    <citation type="submission" date="2017-06" db="EMBL/GenBank/DDBJ databases">
        <title>Capnocytophaga spp. assemblies.</title>
        <authorList>
            <person name="Gulvik C.A."/>
        </authorList>
    </citation>
    <scope>NUCLEOTIDE SEQUENCE [LARGE SCALE GENOMIC DNA]</scope>
    <source>
        <strain evidence="6">H3936</strain>
    </source>
</reference>
<dbReference type="EMBL" id="CP022389">
    <property type="protein sequence ID" value="ATA93222.1"/>
    <property type="molecule type" value="Genomic_DNA"/>
</dbReference>
<keyword evidence="2" id="KW-0238">DNA-binding</keyword>
<comment type="similarity">
    <text evidence="1">Belongs to the 'phage' integrase family.</text>
</comment>
<dbReference type="Pfam" id="PF00589">
    <property type="entry name" value="Phage_integrase"/>
    <property type="match status" value="1"/>
</dbReference>
<dbReference type="InterPro" id="IPR010998">
    <property type="entry name" value="Integrase_recombinase_N"/>
</dbReference>
<evidence type="ECO:0000256" key="3">
    <source>
        <dbReference type="ARBA" id="ARBA00023172"/>
    </source>
</evidence>
<dbReference type="Proteomes" id="UP000243753">
    <property type="component" value="Chromosome"/>
</dbReference>
<sequence>MWFLPQNLPQEFSLWQTSKNGFNFSKIFEKMKHQFFVGTKELQLQKKLVTMNVKVYRRDYVNKHGLSPIYLLITSQGKRIRQRLPIEVRPEDWDEKKGRFKKSAENAVGYNIAIENEIAKIKDVRLVYYISNKELTLEQLVQEYNNASSNYCFVAFMEKYVEQQNIKPGSLRKEKSRIAKIKRFQKEIPFSQITIEWIERYIAYMAIECKNNPNTIDSNIRTVKKYLHMAERYGIHLNINLSLIQTRTYRSNRINLNFTELDKLKDFYFSSYINPRLKLPLGYFLFSCYTGLRINEIKKLKRQGIGKTITFTSDKTGKTNTIPVNNSARSFVEHYPDLFVKWISDQKMNDYIREAVNFVGIRKRVSFHTARHTFATNFLRKGGKVEDLQKLLDHSDISTTMIYVHIIETEQINTYILDD</sequence>
<dbReference type="InterPro" id="IPR013762">
    <property type="entry name" value="Integrase-like_cat_sf"/>
</dbReference>